<protein>
    <submittedName>
        <fullName evidence="1">Uncharacterized protein</fullName>
    </submittedName>
</protein>
<organism evidence="1 2">
    <name type="scientific">Cichorium intybus</name>
    <name type="common">Chicory</name>
    <dbReference type="NCBI Taxonomy" id="13427"/>
    <lineage>
        <taxon>Eukaryota</taxon>
        <taxon>Viridiplantae</taxon>
        <taxon>Streptophyta</taxon>
        <taxon>Embryophyta</taxon>
        <taxon>Tracheophyta</taxon>
        <taxon>Spermatophyta</taxon>
        <taxon>Magnoliopsida</taxon>
        <taxon>eudicotyledons</taxon>
        <taxon>Gunneridae</taxon>
        <taxon>Pentapetalae</taxon>
        <taxon>asterids</taxon>
        <taxon>campanulids</taxon>
        <taxon>Asterales</taxon>
        <taxon>Asteraceae</taxon>
        <taxon>Cichorioideae</taxon>
        <taxon>Cichorieae</taxon>
        <taxon>Cichoriinae</taxon>
        <taxon>Cichorium</taxon>
    </lineage>
</organism>
<reference evidence="1 2" key="2">
    <citation type="journal article" date="2022" name="Mol. Ecol. Resour.">
        <title>The genomes of chicory, endive, great burdock and yacon provide insights into Asteraceae paleo-polyploidization history and plant inulin production.</title>
        <authorList>
            <person name="Fan W."/>
            <person name="Wang S."/>
            <person name="Wang H."/>
            <person name="Wang A."/>
            <person name="Jiang F."/>
            <person name="Liu H."/>
            <person name="Zhao H."/>
            <person name="Xu D."/>
            <person name="Zhang Y."/>
        </authorList>
    </citation>
    <scope>NUCLEOTIDE SEQUENCE [LARGE SCALE GENOMIC DNA]</scope>
    <source>
        <strain evidence="2">cv. Punajuju</strain>
        <tissue evidence="1">Leaves</tissue>
    </source>
</reference>
<reference evidence="2" key="1">
    <citation type="journal article" date="2022" name="Mol. Ecol. Resour.">
        <title>The genomes of chicory, endive, great burdock and yacon provide insights into Asteraceae palaeo-polyploidization history and plant inulin production.</title>
        <authorList>
            <person name="Fan W."/>
            <person name="Wang S."/>
            <person name="Wang H."/>
            <person name="Wang A."/>
            <person name="Jiang F."/>
            <person name="Liu H."/>
            <person name="Zhao H."/>
            <person name="Xu D."/>
            <person name="Zhang Y."/>
        </authorList>
    </citation>
    <scope>NUCLEOTIDE SEQUENCE [LARGE SCALE GENOMIC DNA]</scope>
    <source>
        <strain evidence="2">cv. Punajuju</strain>
    </source>
</reference>
<comment type="caution">
    <text evidence="1">The sequence shown here is derived from an EMBL/GenBank/DDBJ whole genome shotgun (WGS) entry which is preliminary data.</text>
</comment>
<sequence>MKKASCSYPKNPLKARKKVFPSIAWMGQFPTAANIDFVSQQGRRNRLGSREREIEVVGPSPRFSNPYPPSPSSTLRYHCWYVLPVGEGFNHAGDYVDINVNGAFLFFVYEEQDNLRLKKSNMLCLYKNGTKFADFSREMLNKRQAQRWWAENCDKVMELYNVQRFNHQGVPLPALPKSEHEAFEAYVGLLLAFEAYVGLLLVKSAVVGVVSEWQVQEFLRFLITFHSRLSRGIAQVNERQYARAISIFHQSLREDPAYPEALIGRGTTYAFKRELDSAVADFTKVPSVII</sequence>
<accession>A0ACB9F3K6</accession>
<name>A0ACB9F3K6_CICIN</name>
<dbReference type="EMBL" id="CM042011">
    <property type="protein sequence ID" value="KAI3765923.1"/>
    <property type="molecule type" value="Genomic_DNA"/>
</dbReference>
<proteinExistence type="predicted"/>
<dbReference type="Proteomes" id="UP001055811">
    <property type="component" value="Linkage Group LG03"/>
</dbReference>
<evidence type="ECO:0000313" key="1">
    <source>
        <dbReference type="EMBL" id="KAI3765923.1"/>
    </source>
</evidence>
<gene>
    <name evidence="1" type="ORF">L2E82_15969</name>
</gene>
<keyword evidence="2" id="KW-1185">Reference proteome</keyword>
<evidence type="ECO:0000313" key="2">
    <source>
        <dbReference type="Proteomes" id="UP001055811"/>
    </source>
</evidence>